<keyword evidence="1" id="KW-0479">Metal-binding</keyword>
<evidence type="ECO:0000313" key="8">
    <source>
        <dbReference type="Proteomes" id="UP000053593"/>
    </source>
</evidence>
<dbReference type="GO" id="GO:0008270">
    <property type="term" value="F:zinc ion binding"/>
    <property type="evidence" value="ECO:0007669"/>
    <property type="project" value="UniProtKB-KW"/>
</dbReference>
<keyword evidence="2 4" id="KW-0863">Zinc-finger</keyword>
<protein>
    <recommendedName>
        <fullName evidence="6">ZZ-type domain-containing protein</fullName>
    </recommendedName>
</protein>
<evidence type="ECO:0000256" key="1">
    <source>
        <dbReference type="ARBA" id="ARBA00022723"/>
    </source>
</evidence>
<evidence type="ECO:0000259" key="6">
    <source>
        <dbReference type="PROSITE" id="PS50135"/>
    </source>
</evidence>
<sequence length="1140" mass="129861">FYEANQSAFAAAASGLANMYSENSELVEKSMSAFTEFCPVLVQGLESLSQLHPFVGVAAKAFSLVITMNHTRVMNNRKVIALQMQMQDTVMILFDLRHMKDPDHTDAKGETIMNRMSATLHKLAEDIKEAGSACDHYMKKSFVAKTLKSLMYEGRLAGYGDKFVQHRKELRDALSIHTALGVDRANDQLEYLSLRTESLQVTMIEILKKLDTPREKEGKEFIENQGGPRACLKEDQLVQELIHISGEGIAAINARRTGDEEKDLEAARKKLMQDFSENLDEAFKKNLTMFERKLDMQSKQMQNFIDESLHDQGLFIISALKAGAHDRIIDPDIQALWKEHGWKGNVKARHFVLALHDYFEDKLASQKGPVSTSLTSSAAPSSVHISSLDDIFKDDRWALKYIDVSQVQPILESIDDDATGFISIKEVNTFVASKPSGWSLLVWMAYWGTGWHVDMARFKRKIYAVIREMYKVLDYDTVAGPPHEHRNLSANRYFMDEYMSSEIFTRIDILLRSLRPPDSYVGNKLKQVINAYSSSEEQRLRENLEGVEYAIDTPETVSLVTGPGRIGRYILPLLYLLLKRHLKIFYLARTHIIDGEELRDSITSLQNVFIVLDTRMKKLEAIFKQIVSDVSNRLSNVAFGLFHLSYLDTSRHPRDNSLRPRSEEGRAGVVEAGSEAMSTEEIAQIPLRILNYGVRNTLETPIYQESLATFRPHARTSRHSRHPLSGYWAGHFWTQDSEELYSAEGLVQIYIDIDKEGKISGKAEAYYSLMDVSGTVAPDNTLFVEFVFDNGTGIACHGQFRPHAGTLTGEFSFIKSDSDNDKEKNTFFFSRTPAFAWRFHTPFGQRSKTARDRWSFALNAVLDQVQRNRYSWNYLKARNAERKRFLELMVRQEVDIEYNLTPSNPPNDEEGKELRLLTAKLHPTDARFYHSLIKPLMDRDFVTHLETECDGCDRGITRSRFICLTCISDDFSETFDLCLNCRDISCTTESFDHHPSHPMLKVDRVIQDGELAWAIPEAREIATRVKELFRSQNTLTTRLAKDSIKDGRADKTKLLQVEALCCCCGKGVDTPCWICLSCSPDTFICDGCEKNRTSVLLDGPSKWHQHKHHLIRIHDGLQTADRLVTHSRLHALEGKLAMVE</sequence>
<feature type="domain" description="ZZ-type" evidence="6">
    <location>
        <begin position="944"/>
        <end position="1007"/>
    </location>
</feature>
<dbReference type="EMBL" id="KN834856">
    <property type="protein sequence ID" value="KIK51733.1"/>
    <property type="molecule type" value="Genomic_DNA"/>
</dbReference>
<dbReference type="AlphaFoldDB" id="A0A0D0CA69"/>
<dbReference type="HOGENOM" id="CLU_004050_1_0_1"/>
<organism evidence="7 8">
    <name type="scientific">Collybiopsis luxurians FD-317 M1</name>
    <dbReference type="NCBI Taxonomy" id="944289"/>
    <lineage>
        <taxon>Eukaryota</taxon>
        <taxon>Fungi</taxon>
        <taxon>Dikarya</taxon>
        <taxon>Basidiomycota</taxon>
        <taxon>Agaricomycotina</taxon>
        <taxon>Agaricomycetes</taxon>
        <taxon>Agaricomycetidae</taxon>
        <taxon>Agaricales</taxon>
        <taxon>Marasmiineae</taxon>
        <taxon>Omphalotaceae</taxon>
        <taxon>Collybiopsis</taxon>
        <taxon>Collybiopsis luxurians</taxon>
    </lineage>
</organism>
<dbReference type="SUPFAM" id="SSF57850">
    <property type="entry name" value="RING/U-box"/>
    <property type="match status" value="1"/>
</dbReference>
<keyword evidence="3" id="KW-0862">Zinc</keyword>
<feature type="region of interest" description="Disordered" evidence="5">
    <location>
        <begin position="653"/>
        <end position="673"/>
    </location>
</feature>
<evidence type="ECO:0000256" key="5">
    <source>
        <dbReference type="SAM" id="MobiDB-lite"/>
    </source>
</evidence>
<feature type="non-terminal residue" evidence="7">
    <location>
        <position position="1140"/>
    </location>
</feature>
<dbReference type="InterPro" id="IPR000433">
    <property type="entry name" value="Znf_ZZ"/>
</dbReference>
<gene>
    <name evidence="7" type="ORF">GYMLUDRAFT_120582</name>
</gene>
<accession>A0A0D0CA69</accession>
<evidence type="ECO:0000313" key="7">
    <source>
        <dbReference type="EMBL" id="KIK51733.1"/>
    </source>
</evidence>
<keyword evidence="8" id="KW-1185">Reference proteome</keyword>
<evidence type="ECO:0000256" key="3">
    <source>
        <dbReference type="ARBA" id="ARBA00022833"/>
    </source>
</evidence>
<evidence type="ECO:0000256" key="4">
    <source>
        <dbReference type="PROSITE-ProRule" id="PRU00228"/>
    </source>
</evidence>
<dbReference type="InterPro" id="IPR018247">
    <property type="entry name" value="EF_Hand_1_Ca_BS"/>
</dbReference>
<reference evidence="7 8" key="1">
    <citation type="submission" date="2014-04" db="EMBL/GenBank/DDBJ databases">
        <title>Evolutionary Origins and Diversification of the Mycorrhizal Mutualists.</title>
        <authorList>
            <consortium name="DOE Joint Genome Institute"/>
            <consortium name="Mycorrhizal Genomics Consortium"/>
            <person name="Kohler A."/>
            <person name="Kuo A."/>
            <person name="Nagy L.G."/>
            <person name="Floudas D."/>
            <person name="Copeland A."/>
            <person name="Barry K.W."/>
            <person name="Cichocki N."/>
            <person name="Veneault-Fourrey C."/>
            <person name="LaButti K."/>
            <person name="Lindquist E.A."/>
            <person name="Lipzen A."/>
            <person name="Lundell T."/>
            <person name="Morin E."/>
            <person name="Murat C."/>
            <person name="Riley R."/>
            <person name="Ohm R."/>
            <person name="Sun H."/>
            <person name="Tunlid A."/>
            <person name="Henrissat B."/>
            <person name="Grigoriev I.V."/>
            <person name="Hibbett D.S."/>
            <person name="Martin F."/>
        </authorList>
    </citation>
    <scope>NUCLEOTIDE SEQUENCE [LARGE SCALE GENOMIC DNA]</scope>
    <source>
        <strain evidence="7 8">FD-317 M1</strain>
    </source>
</reference>
<name>A0A0D0CA69_9AGAR</name>
<dbReference type="PROSITE" id="PS00018">
    <property type="entry name" value="EF_HAND_1"/>
    <property type="match status" value="1"/>
</dbReference>
<feature type="non-terminal residue" evidence="7">
    <location>
        <position position="1"/>
    </location>
</feature>
<dbReference type="OrthoDB" id="2122982at2759"/>
<feature type="compositionally biased region" description="Basic and acidic residues" evidence="5">
    <location>
        <begin position="653"/>
        <end position="666"/>
    </location>
</feature>
<dbReference type="PROSITE" id="PS50135">
    <property type="entry name" value="ZF_ZZ_2"/>
    <property type="match status" value="1"/>
</dbReference>
<proteinExistence type="predicted"/>
<dbReference type="Proteomes" id="UP000053593">
    <property type="component" value="Unassembled WGS sequence"/>
</dbReference>
<evidence type="ECO:0000256" key="2">
    <source>
        <dbReference type="ARBA" id="ARBA00022771"/>
    </source>
</evidence>